<evidence type="ECO:0000313" key="7">
    <source>
        <dbReference type="EMBL" id="EXJ94382.1"/>
    </source>
</evidence>
<evidence type="ECO:0000256" key="4">
    <source>
        <dbReference type="ARBA" id="ARBA00023136"/>
    </source>
</evidence>
<sequence>METDHAIAHAQECGRSSRSVLTVKCDHDLHGHETGLPLQPMASRLPQEAIPAAPFTEPDAQQYKRFSPRHKVFISGVLAFCALLSPVSSTMVLSAIPEVAHSFATSGNVISLSNALYLLFMGLSACFWGPISNVYGRRWAAIMSALQFCAFNVGTAMAPNLAAFYVFRILTALQGTGLLIMGSSCLGDIYEPTTRATALGWFSLATVFGSAFGPFAGGVIVTFRSWRVIFWLQAAMGGVGTVLLVLFLPETLLTKKIDSLGLHDSSSSPSSSRPSRRVRVMAILSWISPWRVLVLLVSYPNLLATGLASSALIWNMYSLLTPIRYVLNPRFQLTSPLQAGLFYIAPGCGYLAGSPFGGRWADHTVKKWIRRRDGRREPEDRLRSSCGFLGVLLPACVLLYGWSVQKQFGAIPLPAITLFLQGAVQWLCFPSLNTYALDVMQHHGLSAEVVAGNYMIRYIFAAIGSAVCLPAIQAMGVGWFSTVSAALLVLAEIAVWATTVWGASWRERVDEKRRRQKMQNS</sequence>
<feature type="transmembrane region" description="Helical" evidence="5">
    <location>
        <begin position="292"/>
        <end position="317"/>
    </location>
</feature>
<dbReference type="Gene3D" id="1.20.1250.20">
    <property type="entry name" value="MFS general substrate transporter like domains"/>
    <property type="match status" value="1"/>
</dbReference>
<reference evidence="7 8" key="1">
    <citation type="submission" date="2013-03" db="EMBL/GenBank/DDBJ databases">
        <title>The Genome Sequence of Capronia coronata CBS 617.96.</title>
        <authorList>
            <consortium name="The Broad Institute Genomics Platform"/>
            <person name="Cuomo C."/>
            <person name="de Hoog S."/>
            <person name="Gorbushina A."/>
            <person name="Walker B."/>
            <person name="Young S.K."/>
            <person name="Zeng Q."/>
            <person name="Gargeya S."/>
            <person name="Fitzgerald M."/>
            <person name="Haas B."/>
            <person name="Abouelleil A."/>
            <person name="Allen A.W."/>
            <person name="Alvarado L."/>
            <person name="Arachchi H.M."/>
            <person name="Berlin A.M."/>
            <person name="Chapman S.B."/>
            <person name="Gainer-Dewar J."/>
            <person name="Goldberg J."/>
            <person name="Griggs A."/>
            <person name="Gujja S."/>
            <person name="Hansen M."/>
            <person name="Howarth C."/>
            <person name="Imamovic A."/>
            <person name="Ireland A."/>
            <person name="Larimer J."/>
            <person name="McCowan C."/>
            <person name="Murphy C."/>
            <person name="Pearson M."/>
            <person name="Poon T.W."/>
            <person name="Priest M."/>
            <person name="Roberts A."/>
            <person name="Saif S."/>
            <person name="Shea T."/>
            <person name="Sisk P."/>
            <person name="Sykes S."/>
            <person name="Wortman J."/>
            <person name="Nusbaum C."/>
            <person name="Birren B."/>
        </authorList>
    </citation>
    <scope>NUCLEOTIDE SEQUENCE [LARGE SCALE GENOMIC DNA]</scope>
    <source>
        <strain evidence="7 8">CBS 617.96</strain>
    </source>
</reference>
<dbReference type="PROSITE" id="PS50850">
    <property type="entry name" value="MFS"/>
    <property type="match status" value="1"/>
</dbReference>
<dbReference type="eggNOG" id="KOG0255">
    <property type="taxonomic scope" value="Eukaryota"/>
</dbReference>
<feature type="transmembrane region" description="Helical" evidence="5">
    <location>
        <begin position="337"/>
        <end position="361"/>
    </location>
</feature>
<proteinExistence type="predicted"/>
<dbReference type="InterPro" id="IPR011701">
    <property type="entry name" value="MFS"/>
</dbReference>
<dbReference type="HOGENOM" id="CLU_008455_8_0_1"/>
<evidence type="ECO:0000256" key="1">
    <source>
        <dbReference type="ARBA" id="ARBA00004141"/>
    </source>
</evidence>
<name>W9YNA9_9EURO</name>
<evidence type="ECO:0000313" key="8">
    <source>
        <dbReference type="Proteomes" id="UP000019484"/>
    </source>
</evidence>
<feature type="transmembrane region" description="Helical" evidence="5">
    <location>
        <begin position="72"/>
        <end position="96"/>
    </location>
</feature>
<comment type="caution">
    <text evidence="7">The sequence shown here is derived from an EMBL/GenBank/DDBJ whole genome shotgun (WGS) entry which is preliminary data.</text>
</comment>
<feature type="transmembrane region" description="Helical" evidence="5">
    <location>
        <begin position="415"/>
        <end position="437"/>
    </location>
</feature>
<dbReference type="PANTHER" id="PTHR23502:SF64">
    <property type="entry name" value="TRANSPORTER, PUTATIVE (AFU_ORTHOLOGUE AFUA_3G11760)-RELATED"/>
    <property type="match status" value="1"/>
</dbReference>
<dbReference type="OrthoDB" id="3066029at2759"/>
<dbReference type="PANTHER" id="PTHR23502">
    <property type="entry name" value="MAJOR FACILITATOR SUPERFAMILY"/>
    <property type="match status" value="1"/>
</dbReference>
<dbReference type="STRING" id="1182541.W9YNA9"/>
<dbReference type="GO" id="GO:0005886">
    <property type="term" value="C:plasma membrane"/>
    <property type="evidence" value="ECO:0007669"/>
    <property type="project" value="TreeGrafter"/>
</dbReference>
<dbReference type="GeneID" id="19157675"/>
<gene>
    <name evidence="7" type="ORF">A1O1_02776</name>
</gene>
<dbReference type="EMBL" id="AMWN01000002">
    <property type="protein sequence ID" value="EXJ94382.1"/>
    <property type="molecule type" value="Genomic_DNA"/>
</dbReference>
<dbReference type="AlphaFoldDB" id="W9YNA9"/>
<accession>W9YNA9</accession>
<feature type="transmembrane region" description="Helical" evidence="5">
    <location>
        <begin position="458"/>
        <end position="480"/>
    </location>
</feature>
<feature type="transmembrane region" description="Helical" evidence="5">
    <location>
        <begin position="108"/>
        <end position="128"/>
    </location>
</feature>
<dbReference type="Proteomes" id="UP000019484">
    <property type="component" value="Unassembled WGS sequence"/>
</dbReference>
<feature type="transmembrane region" description="Helical" evidence="5">
    <location>
        <begin position="486"/>
        <end position="505"/>
    </location>
</feature>
<feature type="transmembrane region" description="Helical" evidence="5">
    <location>
        <begin position="198"/>
        <end position="223"/>
    </location>
</feature>
<evidence type="ECO:0000259" key="6">
    <source>
        <dbReference type="PROSITE" id="PS50850"/>
    </source>
</evidence>
<dbReference type="Pfam" id="PF07690">
    <property type="entry name" value="MFS_1"/>
    <property type="match status" value="1"/>
</dbReference>
<dbReference type="InterPro" id="IPR036259">
    <property type="entry name" value="MFS_trans_sf"/>
</dbReference>
<evidence type="ECO:0000256" key="3">
    <source>
        <dbReference type="ARBA" id="ARBA00022989"/>
    </source>
</evidence>
<organism evidence="7 8">
    <name type="scientific">Capronia coronata CBS 617.96</name>
    <dbReference type="NCBI Taxonomy" id="1182541"/>
    <lineage>
        <taxon>Eukaryota</taxon>
        <taxon>Fungi</taxon>
        <taxon>Dikarya</taxon>
        <taxon>Ascomycota</taxon>
        <taxon>Pezizomycotina</taxon>
        <taxon>Eurotiomycetes</taxon>
        <taxon>Chaetothyriomycetidae</taxon>
        <taxon>Chaetothyriales</taxon>
        <taxon>Herpotrichiellaceae</taxon>
        <taxon>Capronia</taxon>
    </lineage>
</organism>
<protein>
    <recommendedName>
        <fullName evidence="6">Major facilitator superfamily (MFS) profile domain-containing protein</fullName>
    </recommendedName>
</protein>
<dbReference type="GO" id="GO:0022857">
    <property type="term" value="F:transmembrane transporter activity"/>
    <property type="evidence" value="ECO:0007669"/>
    <property type="project" value="InterPro"/>
</dbReference>
<feature type="transmembrane region" description="Helical" evidence="5">
    <location>
        <begin position="229"/>
        <end position="248"/>
    </location>
</feature>
<feature type="domain" description="Major facilitator superfamily (MFS) profile" evidence="6">
    <location>
        <begin position="74"/>
        <end position="521"/>
    </location>
</feature>
<evidence type="ECO:0000256" key="5">
    <source>
        <dbReference type="SAM" id="Phobius"/>
    </source>
</evidence>
<dbReference type="RefSeq" id="XP_007721876.1">
    <property type="nucleotide sequence ID" value="XM_007723686.1"/>
</dbReference>
<comment type="subcellular location">
    <subcellularLocation>
        <location evidence="1">Membrane</location>
        <topology evidence="1">Multi-pass membrane protein</topology>
    </subcellularLocation>
</comment>
<evidence type="ECO:0000256" key="2">
    <source>
        <dbReference type="ARBA" id="ARBA00022692"/>
    </source>
</evidence>
<keyword evidence="8" id="KW-1185">Reference proteome</keyword>
<keyword evidence="3 5" id="KW-1133">Transmembrane helix</keyword>
<keyword evidence="4 5" id="KW-0472">Membrane</keyword>
<dbReference type="InterPro" id="IPR020846">
    <property type="entry name" value="MFS_dom"/>
</dbReference>
<feature type="transmembrane region" description="Helical" evidence="5">
    <location>
        <begin position="140"/>
        <end position="159"/>
    </location>
</feature>
<dbReference type="SUPFAM" id="SSF103473">
    <property type="entry name" value="MFS general substrate transporter"/>
    <property type="match status" value="1"/>
</dbReference>
<feature type="transmembrane region" description="Helical" evidence="5">
    <location>
        <begin position="165"/>
        <end position="186"/>
    </location>
</feature>
<keyword evidence="2 5" id="KW-0812">Transmembrane</keyword>
<feature type="transmembrane region" description="Helical" evidence="5">
    <location>
        <begin position="382"/>
        <end position="403"/>
    </location>
</feature>